<name>A0AAW9SBB7_9BACT</name>
<proteinExistence type="predicted"/>
<dbReference type="InterPro" id="IPR016024">
    <property type="entry name" value="ARM-type_fold"/>
</dbReference>
<organism evidence="1 2">
    <name type="scientific">Rapidithrix thailandica</name>
    <dbReference type="NCBI Taxonomy" id="413964"/>
    <lineage>
        <taxon>Bacteria</taxon>
        <taxon>Pseudomonadati</taxon>
        <taxon>Bacteroidota</taxon>
        <taxon>Cytophagia</taxon>
        <taxon>Cytophagales</taxon>
        <taxon>Flammeovirgaceae</taxon>
        <taxon>Rapidithrix</taxon>
    </lineage>
</organism>
<dbReference type="PANTHER" id="PTHR34070">
    <property type="entry name" value="ARMADILLO-TYPE FOLD"/>
    <property type="match status" value="1"/>
</dbReference>
<sequence>MNAQHYLQPLQQAFEDNRNVENAQWASQYLKNQFAFYGVKSPERKVLFRDFYKKQGLPEKSLLEEVVRVCWQLPEREWQYVAMELLAKCKRKLSVEDLPLLEEIILQKSWWDTVDFIASDLVGYTFKKFPEERLAWTSKWISSQNIWLQRTCIIFQLKYKKDTDFSLLTSFILPLTHSKEFFIRKAIGWALREYAKYAPDEVLKFVEKTELSGLSRREALRRIQTL</sequence>
<dbReference type="CDD" id="cd07064">
    <property type="entry name" value="AlkD_like_1"/>
    <property type="match status" value="1"/>
</dbReference>
<gene>
    <name evidence="1" type="ORF">AAG747_14165</name>
</gene>
<dbReference type="Proteomes" id="UP001403385">
    <property type="component" value="Unassembled WGS sequence"/>
</dbReference>
<dbReference type="Pfam" id="PF08713">
    <property type="entry name" value="DNA_alkylation"/>
    <property type="match status" value="1"/>
</dbReference>
<dbReference type="SUPFAM" id="SSF48371">
    <property type="entry name" value="ARM repeat"/>
    <property type="match status" value="1"/>
</dbReference>
<evidence type="ECO:0000313" key="1">
    <source>
        <dbReference type="EMBL" id="MEN7549065.1"/>
    </source>
</evidence>
<dbReference type="EMBL" id="JBDKWZ010000007">
    <property type="protein sequence ID" value="MEN7549065.1"/>
    <property type="molecule type" value="Genomic_DNA"/>
</dbReference>
<protein>
    <submittedName>
        <fullName evidence="1">DNA alkylation repair protein</fullName>
    </submittedName>
</protein>
<dbReference type="Gene3D" id="1.20.1660.10">
    <property type="entry name" value="Hypothetical protein (EF3068)"/>
    <property type="match status" value="1"/>
</dbReference>
<reference evidence="1 2" key="1">
    <citation type="submission" date="2024-04" db="EMBL/GenBank/DDBJ databases">
        <title>Novel genus in family Flammeovirgaceae.</title>
        <authorList>
            <person name="Nguyen T.H."/>
            <person name="Vuong T.Q."/>
            <person name="Le H."/>
            <person name="Kim S.-G."/>
        </authorList>
    </citation>
    <scope>NUCLEOTIDE SEQUENCE [LARGE SCALE GENOMIC DNA]</scope>
    <source>
        <strain evidence="1 2">JCM 23209</strain>
    </source>
</reference>
<dbReference type="InterPro" id="IPR014825">
    <property type="entry name" value="DNA_alkylation"/>
</dbReference>
<evidence type="ECO:0000313" key="2">
    <source>
        <dbReference type="Proteomes" id="UP001403385"/>
    </source>
</evidence>
<comment type="caution">
    <text evidence="1">The sequence shown here is derived from an EMBL/GenBank/DDBJ whole genome shotgun (WGS) entry which is preliminary data.</text>
</comment>
<keyword evidence="2" id="KW-1185">Reference proteome</keyword>
<accession>A0AAW9SBB7</accession>
<dbReference type="RefSeq" id="WP_346821837.1">
    <property type="nucleotide sequence ID" value="NZ_JBDKWZ010000007.1"/>
</dbReference>
<dbReference type="PANTHER" id="PTHR34070:SF1">
    <property type="entry name" value="DNA ALKYLATION REPAIR PROTEIN"/>
    <property type="match status" value="1"/>
</dbReference>
<dbReference type="AlphaFoldDB" id="A0AAW9SBB7"/>
<dbReference type="Gene3D" id="1.25.40.290">
    <property type="entry name" value="ARM repeat domains"/>
    <property type="match status" value="1"/>
</dbReference>